<organism evidence="2">
    <name type="scientific">Rhizophora mucronata</name>
    <name type="common">Asiatic mangrove</name>
    <dbReference type="NCBI Taxonomy" id="61149"/>
    <lineage>
        <taxon>Eukaryota</taxon>
        <taxon>Viridiplantae</taxon>
        <taxon>Streptophyta</taxon>
        <taxon>Embryophyta</taxon>
        <taxon>Tracheophyta</taxon>
        <taxon>Spermatophyta</taxon>
        <taxon>Magnoliopsida</taxon>
        <taxon>eudicotyledons</taxon>
        <taxon>Gunneridae</taxon>
        <taxon>Pentapetalae</taxon>
        <taxon>rosids</taxon>
        <taxon>fabids</taxon>
        <taxon>Malpighiales</taxon>
        <taxon>Rhizophoraceae</taxon>
        <taxon>Rhizophora</taxon>
    </lineage>
</organism>
<accession>A0A2P2NVE4</accession>
<evidence type="ECO:0000256" key="1">
    <source>
        <dbReference type="SAM" id="MobiDB-lite"/>
    </source>
</evidence>
<name>A0A2P2NVE4_RHIMU</name>
<dbReference type="AlphaFoldDB" id="A0A2P2NVE4"/>
<reference evidence="2" key="1">
    <citation type="submission" date="2018-02" db="EMBL/GenBank/DDBJ databases">
        <title>Rhizophora mucronata_Transcriptome.</title>
        <authorList>
            <person name="Meera S.P."/>
            <person name="Sreeshan A."/>
            <person name="Augustine A."/>
        </authorList>
    </citation>
    <scope>NUCLEOTIDE SEQUENCE</scope>
    <source>
        <tissue evidence="2">Leaf</tissue>
    </source>
</reference>
<feature type="region of interest" description="Disordered" evidence="1">
    <location>
        <begin position="1"/>
        <end position="21"/>
    </location>
</feature>
<protein>
    <submittedName>
        <fullName evidence="2">Uncharacterized protein</fullName>
    </submittedName>
</protein>
<evidence type="ECO:0000313" key="2">
    <source>
        <dbReference type="EMBL" id="MBX46409.1"/>
    </source>
</evidence>
<sequence length="21" mass="2302">MSTRVCQKKSAGTKGTKFKKS</sequence>
<proteinExistence type="predicted"/>
<dbReference type="EMBL" id="GGEC01065925">
    <property type="protein sequence ID" value="MBX46409.1"/>
    <property type="molecule type" value="Transcribed_RNA"/>
</dbReference>